<feature type="active site" description="Proton acceptor" evidence="6">
    <location>
        <position position="157"/>
    </location>
</feature>
<dbReference type="FunFam" id="3.40.50.720:FF:000115">
    <property type="entry name" value="3-oxoacyl-[acyl-carrier-protein] reductase FabG"/>
    <property type="match status" value="1"/>
</dbReference>
<dbReference type="InterPro" id="IPR002347">
    <property type="entry name" value="SDR_fam"/>
</dbReference>
<protein>
    <recommendedName>
        <fullName evidence="8">3-oxoacyl-[acyl-carrier-protein] reductase</fullName>
        <ecNumber evidence="8">1.1.1.100</ecNumber>
    </recommendedName>
</protein>
<dbReference type="Proteomes" id="UP000076404">
    <property type="component" value="Chromosome"/>
</dbReference>
<name>A0A143BNS9_9BACT</name>
<comment type="subunit">
    <text evidence="8">Homotetramer.</text>
</comment>
<dbReference type="SMART" id="SM00822">
    <property type="entry name" value="PKS_KR"/>
    <property type="match status" value="1"/>
</dbReference>
<feature type="domain" description="Ketoreductase" evidence="9">
    <location>
        <begin position="8"/>
        <end position="179"/>
    </location>
</feature>
<comment type="pathway">
    <text evidence="8">Lipid metabolism; fatty acid biosynthesis.</text>
</comment>
<dbReference type="NCBIfam" id="NF009466">
    <property type="entry name" value="PRK12826.1-2"/>
    <property type="match status" value="1"/>
</dbReference>
<evidence type="ECO:0000256" key="8">
    <source>
        <dbReference type="RuleBase" id="RU366074"/>
    </source>
</evidence>
<reference evidence="10 11" key="2">
    <citation type="journal article" date="2016" name="Environ. Microbiol. Rep.">
        <title>Metagenomic evidence for the presence of phototrophic Gemmatimonadetes bacteria in diverse environments.</title>
        <authorList>
            <person name="Zeng Y."/>
            <person name="Baumbach J."/>
            <person name="Barbosa E.G."/>
            <person name="Azevedo V."/>
            <person name="Zhang C."/>
            <person name="Koblizek M."/>
        </authorList>
    </citation>
    <scope>NUCLEOTIDE SEQUENCE [LARGE SCALE GENOMIC DNA]</scope>
    <source>
        <strain evidence="10 11">AP64</strain>
    </source>
</reference>
<dbReference type="SUPFAM" id="SSF51735">
    <property type="entry name" value="NAD(P)-binding Rossmann-fold domains"/>
    <property type="match status" value="1"/>
</dbReference>
<dbReference type="Pfam" id="PF13561">
    <property type="entry name" value="adh_short_C2"/>
    <property type="match status" value="1"/>
</dbReference>
<dbReference type="PRINTS" id="PR00081">
    <property type="entry name" value="GDHRDH"/>
</dbReference>
<dbReference type="InterPro" id="IPR020904">
    <property type="entry name" value="Sc_DH/Rdtase_CS"/>
</dbReference>
<dbReference type="PANTHER" id="PTHR42879:SF2">
    <property type="entry name" value="3-OXOACYL-[ACYL-CARRIER-PROTEIN] REDUCTASE FABG"/>
    <property type="match status" value="1"/>
</dbReference>
<feature type="binding site" evidence="7">
    <location>
        <position position="190"/>
    </location>
    <ligand>
        <name>NADP(+)</name>
        <dbReference type="ChEBI" id="CHEBI:58349"/>
    </ligand>
</feature>
<dbReference type="PROSITE" id="PS00061">
    <property type="entry name" value="ADH_SHORT"/>
    <property type="match status" value="1"/>
</dbReference>
<dbReference type="UniPathway" id="UPA00094"/>
<dbReference type="EMBL" id="CP011454">
    <property type="protein sequence ID" value="AMW06696.1"/>
    <property type="molecule type" value="Genomic_DNA"/>
</dbReference>
<dbReference type="eggNOG" id="COG1028">
    <property type="taxonomic scope" value="Bacteria"/>
</dbReference>
<dbReference type="STRING" id="1379270.GEMMAAP_08885"/>
<dbReference type="AlphaFoldDB" id="A0A143BNS9"/>
<dbReference type="Gene3D" id="3.40.50.720">
    <property type="entry name" value="NAD(P)-binding Rossmann-like Domain"/>
    <property type="match status" value="1"/>
</dbReference>
<feature type="binding site" evidence="7">
    <location>
        <position position="92"/>
    </location>
    <ligand>
        <name>NADP(+)</name>
        <dbReference type="ChEBI" id="CHEBI:58349"/>
    </ligand>
</feature>
<dbReference type="OrthoDB" id="9803333at2"/>
<accession>A0A143BNS9</accession>
<dbReference type="EC" id="1.1.1.100" evidence="8"/>
<feature type="binding site" evidence="7">
    <location>
        <begin position="157"/>
        <end position="161"/>
    </location>
    <ligand>
        <name>NADP(+)</name>
        <dbReference type="ChEBI" id="CHEBI:58349"/>
    </ligand>
</feature>
<dbReference type="NCBIfam" id="NF005559">
    <property type="entry name" value="PRK07231.1"/>
    <property type="match status" value="1"/>
</dbReference>
<keyword evidence="8" id="KW-0443">Lipid metabolism</keyword>
<sequence length="249" mass="25733">MQIELNGRVALVTGSTRGIGRAIATALAKAGARVAVTGRDQAKAEAAAAEIAAATGAEVKGYATDVSEVAQATALVEAVEKDFGQLDILVNNAGLTRDNLMMRLKDDDWDAVINANLRGAFATCRAASRGMMKRRWGRIINVASVVGLIGNKGQANYAASKAGLIGMTKSIAKELASRNILANVVAPGFIETDMTAAMPPEARASMSAGIPLERLGTPDDIAGMVVVLASNLTSYVTGQVFVVDGGLVM</sequence>
<evidence type="ECO:0000259" key="9">
    <source>
        <dbReference type="SMART" id="SM00822"/>
    </source>
</evidence>
<keyword evidence="8" id="KW-0444">Lipid biosynthesis</keyword>
<evidence type="ECO:0000256" key="6">
    <source>
        <dbReference type="PIRSR" id="PIRSR611284-1"/>
    </source>
</evidence>
<evidence type="ECO:0000256" key="5">
    <source>
        <dbReference type="ARBA" id="ARBA00048508"/>
    </source>
</evidence>
<evidence type="ECO:0000313" key="10">
    <source>
        <dbReference type="EMBL" id="AMW06696.1"/>
    </source>
</evidence>
<gene>
    <name evidence="10" type="ORF">GEMMAAP_08885</name>
</gene>
<evidence type="ECO:0000313" key="11">
    <source>
        <dbReference type="Proteomes" id="UP000076404"/>
    </source>
</evidence>
<evidence type="ECO:0000256" key="2">
    <source>
        <dbReference type="ARBA" id="ARBA00006484"/>
    </source>
</evidence>
<keyword evidence="11" id="KW-1185">Reference proteome</keyword>
<dbReference type="NCBIfam" id="TIGR01830">
    <property type="entry name" value="3oxo_ACP_reduc"/>
    <property type="match status" value="1"/>
</dbReference>
<evidence type="ECO:0000256" key="7">
    <source>
        <dbReference type="PIRSR" id="PIRSR611284-2"/>
    </source>
</evidence>
<comment type="catalytic activity">
    <reaction evidence="5 8">
        <text>a (3R)-hydroxyacyl-[ACP] + NADP(+) = a 3-oxoacyl-[ACP] + NADPH + H(+)</text>
        <dbReference type="Rhea" id="RHEA:17397"/>
        <dbReference type="Rhea" id="RHEA-COMP:9916"/>
        <dbReference type="Rhea" id="RHEA-COMP:9945"/>
        <dbReference type="ChEBI" id="CHEBI:15378"/>
        <dbReference type="ChEBI" id="CHEBI:57783"/>
        <dbReference type="ChEBI" id="CHEBI:58349"/>
        <dbReference type="ChEBI" id="CHEBI:78776"/>
        <dbReference type="ChEBI" id="CHEBI:78827"/>
        <dbReference type="EC" id="1.1.1.100"/>
    </reaction>
</comment>
<dbReference type="InterPro" id="IPR011284">
    <property type="entry name" value="3oxo_ACP_reduc"/>
</dbReference>
<dbReference type="CDD" id="cd05333">
    <property type="entry name" value="BKR_SDR_c"/>
    <property type="match status" value="1"/>
</dbReference>
<dbReference type="InterPro" id="IPR057326">
    <property type="entry name" value="KR_dom"/>
</dbReference>
<dbReference type="InterPro" id="IPR036291">
    <property type="entry name" value="NAD(P)-bd_dom_sf"/>
</dbReference>
<keyword evidence="8" id="KW-0275">Fatty acid biosynthesis</keyword>
<reference evidence="10 11" key="1">
    <citation type="journal article" date="2014" name="Proc. Natl. Acad. Sci. U.S.A.">
        <title>Functional type 2 photosynthetic reaction centers found in the rare bacterial phylum Gemmatimonadetes.</title>
        <authorList>
            <person name="Zeng Y."/>
            <person name="Feng F."/>
            <person name="Medova H."/>
            <person name="Dean J."/>
            <person name="Koblizek M."/>
        </authorList>
    </citation>
    <scope>NUCLEOTIDE SEQUENCE [LARGE SCALE GENOMIC DNA]</scope>
    <source>
        <strain evidence="10 11">AP64</strain>
    </source>
</reference>
<comment type="similarity">
    <text evidence="2 8">Belongs to the short-chain dehydrogenases/reductases (SDR) family.</text>
</comment>
<comment type="function">
    <text evidence="1 8">Catalyzes the NADPH-dependent reduction of beta-ketoacyl-ACP substrates to beta-hydroxyacyl-ACP products, the first reductive step in the elongation cycle of fatty acid biosynthesis.</text>
</comment>
<keyword evidence="3 7" id="KW-0521">NADP</keyword>
<dbReference type="KEGG" id="gph:GEMMAAP_08885"/>
<evidence type="ECO:0000256" key="1">
    <source>
        <dbReference type="ARBA" id="ARBA00002607"/>
    </source>
</evidence>
<dbReference type="GO" id="GO:0051287">
    <property type="term" value="F:NAD binding"/>
    <property type="evidence" value="ECO:0007669"/>
    <property type="project" value="UniProtKB-UniRule"/>
</dbReference>
<dbReference type="PRINTS" id="PR00080">
    <property type="entry name" value="SDRFAMILY"/>
</dbReference>
<proteinExistence type="inferred from homology"/>
<keyword evidence="8" id="KW-0276">Fatty acid metabolism</keyword>
<evidence type="ECO:0000256" key="4">
    <source>
        <dbReference type="ARBA" id="ARBA00023002"/>
    </source>
</evidence>
<dbReference type="InterPro" id="IPR050259">
    <property type="entry name" value="SDR"/>
</dbReference>
<evidence type="ECO:0000256" key="3">
    <source>
        <dbReference type="ARBA" id="ARBA00022857"/>
    </source>
</evidence>
<feature type="binding site" evidence="7">
    <location>
        <begin position="14"/>
        <end position="17"/>
    </location>
    <ligand>
        <name>NADP(+)</name>
        <dbReference type="ChEBI" id="CHEBI:58349"/>
    </ligand>
</feature>
<dbReference type="GO" id="GO:0006633">
    <property type="term" value="P:fatty acid biosynthetic process"/>
    <property type="evidence" value="ECO:0007669"/>
    <property type="project" value="UniProtKB-UniPathway"/>
</dbReference>
<dbReference type="GO" id="GO:0004316">
    <property type="term" value="F:3-oxoacyl-[acyl-carrier-protein] reductase (NADPH) activity"/>
    <property type="evidence" value="ECO:0007669"/>
    <property type="project" value="UniProtKB-UniRule"/>
</dbReference>
<dbReference type="PANTHER" id="PTHR42879">
    <property type="entry name" value="3-OXOACYL-(ACYL-CARRIER-PROTEIN) REDUCTASE"/>
    <property type="match status" value="1"/>
</dbReference>
<keyword evidence="4 8" id="KW-0560">Oxidoreductase</keyword>
<organism evidence="10 11">
    <name type="scientific">Gemmatimonas phototrophica</name>
    <dbReference type="NCBI Taxonomy" id="1379270"/>
    <lineage>
        <taxon>Bacteria</taxon>
        <taxon>Pseudomonadati</taxon>
        <taxon>Gemmatimonadota</taxon>
        <taxon>Gemmatimonadia</taxon>
        <taxon>Gemmatimonadales</taxon>
        <taxon>Gemmatimonadaceae</taxon>
        <taxon>Gemmatimonas</taxon>
    </lineage>
</organism>